<dbReference type="Proteomes" id="UP000663855">
    <property type="component" value="Unassembled WGS sequence"/>
</dbReference>
<dbReference type="EMBL" id="CAJNOV010015608">
    <property type="protein sequence ID" value="CAF1576925.1"/>
    <property type="molecule type" value="Genomic_DNA"/>
</dbReference>
<accession>A0A815Z2G0</accession>
<evidence type="ECO:0000313" key="2">
    <source>
        <dbReference type="EMBL" id="CAF1576925.1"/>
    </source>
</evidence>
<evidence type="ECO:0000313" key="4">
    <source>
        <dbReference type="Proteomes" id="UP000663855"/>
    </source>
</evidence>
<comment type="caution">
    <text evidence="2">The sequence shown here is derived from an EMBL/GenBank/DDBJ whole genome shotgun (WGS) entry which is preliminary data.</text>
</comment>
<gene>
    <name evidence="2" type="ORF">CJN711_LOCUS32558</name>
    <name evidence="1" type="ORF">KQP761_LOCUS4623</name>
    <name evidence="3" type="ORF">WKI299_LOCUS5712</name>
</gene>
<sequence>MSNESNPFERLKAIREALVDNPNDLNLLSEQKILADALVTEANLQLNQHGLADIVQPVQSPNQLQSQVQVQVQPQMLQTGTTADAEQHRLLCSSWIDGFYVGSILALGGLAFSDIGNRWILGVIEKKPSWSMKHRHQNISTFKENTPTRHIVTRNKLFKPLYKVVKPATSKPDSRLNFIDINTDSRIS</sequence>
<dbReference type="EMBL" id="CAJNOW010000914">
    <property type="protein sequence ID" value="CAF1297926.1"/>
    <property type="molecule type" value="Genomic_DNA"/>
</dbReference>
<dbReference type="Proteomes" id="UP000663834">
    <property type="component" value="Unassembled WGS sequence"/>
</dbReference>
<organism evidence="2 4">
    <name type="scientific">Rotaria magnacalcarata</name>
    <dbReference type="NCBI Taxonomy" id="392030"/>
    <lineage>
        <taxon>Eukaryota</taxon>
        <taxon>Metazoa</taxon>
        <taxon>Spiralia</taxon>
        <taxon>Gnathifera</taxon>
        <taxon>Rotifera</taxon>
        <taxon>Eurotatoria</taxon>
        <taxon>Bdelloidea</taxon>
        <taxon>Philodinida</taxon>
        <taxon>Philodinidae</taxon>
        <taxon>Rotaria</taxon>
    </lineage>
</organism>
<evidence type="ECO:0000313" key="1">
    <source>
        <dbReference type="EMBL" id="CAF1297926.1"/>
    </source>
</evidence>
<evidence type="ECO:0000313" key="3">
    <source>
        <dbReference type="EMBL" id="CAF2019211.1"/>
    </source>
</evidence>
<protein>
    <submittedName>
        <fullName evidence="2">Uncharacterized protein</fullName>
    </submittedName>
</protein>
<dbReference type="EMBL" id="CAJNRF010001619">
    <property type="protein sequence ID" value="CAF2019211.1"/>
    <property type="molecule type" value="Genomic_DNA"/>
</dbReference>
<dbReference type="Proteomes" id="UP000663856">
    <property type="component" value="Unassembled WGS sequence"/>
</dbReference>
<proteinExistence type="predicted"/>
<reference evidence="2" key="1">
    <citation type="submission" date="2021-02" db="EMBL/GenBank/DDBJ databases">
        <authorList>
            <person name="Nowell W R."/>
        </authorList>
    </citation>
    <scope>NUCLEOTIDE SEQUENCE</scope>
</reference>
<dbReference type="AlphaFoldDB" id="A0A815Z2G0"/>
<name>A0A815Z2G0_9BILA</name>